<dbReference type="GO" id="GO:0004722">
    <property type="term" value="F:protein serine/threonine phosphatase activity"/>
    <property type="evidence" value="ECO:0007669"/>
    <property type="project" value="InterPro"/>
</dbReference>
<comment type="caution">
    <text evidence="3">The sequence shown here is derived from an EMBL/GenBank/DDBJ whole genome shotgun (WGS) entry which is preliminary data.</text>
</comment>
<evidence type="ECO:0000313" key="4">
    <source>
        <dbReference type="Proteomes" id="UP000429644"/>
    </source>
</evidence>
<dbReference type="Pfam" id="PF13672">
    <property type="entry name" value="PP2C_2"/>
    <property type="match status" value="1"/>
</dbReference>
<dbReference type="AlphaFoldDB" id="A0A7J9UUI2"/>
<dbReference type="EMBL" id="WHPD01001390">
    <property type="protein sequence ID" value="MPV88289.1"/>
    <property type="molecule type" value="Genomic_DNA"/>
</dbReference>
<gene>
    <name evidence="3" type="ORF">GB882_06365</name>
</gene>
<accession>A0A7J9UUI2</accession>
<dbReference type="InterPro" id="IPR015655">
    <property type="entry name" value="PP2C"/>
</dbReference>
<reference evidence="3 4" key="1">
    <citation type="submission" date="2019-10" db="EMBL/GenBank/DDBJ databases">
        <title>Georgenia wutianyii sp. nov. and Georgenia yuyongxinii sp. nov. isolated from plateau pika (Ochotona curzoniae) in the Qinghai-Tibet plateau of China.</title>
        <authorList>
            <person name="Tian Z."/>
        </authorList>
    </citation>
    <scope>NUCLEOTIDE SEQUENCE [LARGE SCALE GENOMIC DNA]</scope>
    <source>
        <strain evidence="3 4">JCM 15130</strain>
    </source>
</reference>
<dbReference type="InterPro" id="IPR036457">
    <property type="entry name" value="PPM-type-like_dom_sf"/>
</dbReference>
<name>A0A7J9UUI2_9MICO</name>
<dbReference type="InterPro" id="IPR001932">
    <property type="entry name" value="PPM-type_phosphatase-like_dom"/>
</dbReference>
<feature type="region of interest" description="Disordered" evidence="1">
    <location>
        <begin position="248"/>
        <end position="294"/>
    </location>
</feature>
<proteinExistence type="predicted"/>
<dbReference type="SUPFAM" id="SSF81606">
    <property type="entry name" value="PP2C-like"/>
    <property type="match status" value="1"/>
</dbReference>
<keyword evidence="4" id="KW-1185">Reference proteome</keyword>
<dbReference type="OrthoDB" id="9801841at2"/>
<evidence type="ECO:0000259" key="2">
    <source>
        <dbReference type="PROSITE" id="PS51746"/>
    </source>
</evidence>
<feature type="domain" description="PPM-type phosphatase" evidence="2">
    <location>
        <begin position="4"/>
        <end position="244"/>
    </location>
</feature>
<sequence>MLTQWGVATDTGGRRSVNEDAALAQPPVFVVADGMGGHARGDMASRTVVAALRELAERGGPIGASDIEAALERAAREIRTTMAADTATPFGGPESVAGTTVAGAVRTELDGAAHWLVLNVGDSRVYRFADGELHQVSVDHSLVQEMVDAGTLSPAAARTHPRRNVITRAVGTSDEVEADFWVLPIRPGERLLLCTDGLIGELEDAEIAEVLRTAPDPTQAAEELLRRAVTGGANDNVTVVVVDSVADDADGTAPGASAEGADAPTESAAPAEPAESAAPSQTSDNDAPGGGARA</sequence>
<dbReference type="PANTHER" id="PTHR47992">
    <property type="entry name" value="PROTEIN PHOSPHATASE"/>
    <property type="match status" value="1"/>
</dbReference>
<evidence type="ECO:0000256" key="1">
    <source>
        <dbReference type="SAM" id="MobiDB-lite"/>
    </source>
</evidence>
<dbReference type="SMART" id="SM00331">
    <property type="entry name" value="PP2C_SIG"/>
    <property type="match status" value="1"/>
</dbReference>
<dbReference type="RefSeq" id="WP_152230940.1">
    <property type="nucleotide sequence ID" value="NZ_BAAAOT010000016.1"/>
</dbReference>
<feature type="compositionally biased region" description="Low complexity" evidence="1">
    <location>
        <begin position="261"/>
        <end position="280"/>
    </location>
</feature>
<dbReference type="CDD" id="cd00143">
    <property type="entry name" value="PP2Cc"/>
    <property type="match status" value="1"/>
</dbReference>
<dbReference type="PROSITE" id="PS51746">
    <property type="entry name" value="PPM_2"/>
    <property type="match status" value="1"/>
</dbReference>
<dbReference type="Proteomes" id="UP000429644">
    <property type="component" value="Unassembled WGS sequence"/>
</dbReference>
<organism evidence="3 4">
    <name type="scientific">Georgenia ruanii</name>
    <dbReference type="NCBI Taxonomy" id="348442"/>
    <lineage>
        <taxon>Bacteria</taxon>
        <taxon>Bacillati</taxon>
        <taxon>Actinomycetota</taxon>
        <taxon>Actinomycetes</taxon>
        <taxon>Micrococcales</taxon>
        <taxon>Bogoriellaceae</taxon>
        <taxon>Georgenia</taxon>
    </lineage>
</organism>
<dbReference type="Gene3D" id="3.60.40.10">
    <property type="entry name" value="PPM-type phosphatase domain"/>
    <property type="match status" value="1"/>
</dbReference>
<protein>
    <submittedName>
        <fullName evidence="3">SpoIIE family protein phosphatase</fullName>
    </submittedName>
</protein>
<evidence type="ECO:0000313" key="3">
    <source>
        <dbReference type="EMBL" id="MPV88289.1"/>
    </source>
</evidence>
<dbReference type="SMART" id="SM00332">
    <property type="entry name" value="PP2Cc"/>
    <property type="match status" value="1"/>
</dbReference>